<dbReference type="SMART" id="SM00248">
    <property type="entry name" value="ANK"/>
    <property type="match status" value="14"/>
</dbReference>
<gene>
    <name evidence="5" type="ORF">AJ79_05719</name>
</gene>
<dbReference type="SUPFAM" id="SSF48403">
    <property type="entry name" value="Ankyrin repeat"/>
    <property type="match status" value="5"/>
</dbReference>
<keyword evidence="6" id="KW-1185">Reference proteome</keyword>
<dbReference type="Pfam" id="PF12796">
    <property type="entry name" value="Ank_2"/>
    <property type="match status" value="1"/>
</dbReference>
<dbReference type="InterPro" id="IPR036770">
    <property type="entry name" value="Ankyrin_rpt-contain_sf"/>
</dbReference>
<dbReference type="Gene3D" id="1.25.40.20">
    <property type="entry name" value="Ankyrin repeat-containing domain"/>
    <property type="match status" value="4"/>
</dbReference>
<evidence type="ECO:0000256" key="4">
    <source>
        <dbReference type="SAM" id="MobiDB-lite"/>
    </source>
</evidence>
<dbReference type="Proteomes" id="UP000223968">
    <property type="component" value="Unassembled WGS sequence"/>
</dbReference>
<evidence type="ECO:0000313" key="5">
    <source>
        <dbReference type="EMBL" id="PGH09190.1"/>
    </source>
</evidence>
<dbReference type="PANTHER" id="PTHR24123">
    <property type="entry name" value="ANKYRIN REPEAT-CONTAINING"/>
    <property type="match status" value="1"/>
</dbReference>
<sequence>MAASNHPYLARLEQLAPDAVTSLNKSYPRLKREHVSFFQEGDKEIAESLLKQKRQEAFASKSHIFRRQPSKRGYKNDEIYAVIELVVQTNGSLGVLEYLLNKRNDSALEKHLFKQQRNATKRDISSLLILAAGMHQQSMVHLLSPHSDQAGLNEALEAALSARDLECIKALLQNGADPNYCLQAFLTAVELGDTPVVELLLRAEKRMAGSHLDQALSGAIAAGGLGIVCALLNNGADGDVADALEGAVRAGRVDIVAALVLADRPPSKISLDRAVEPAYHITESGSNLQRILVEILLGSGANGDVVSKTLIKAVERSDEPMVSLFVTHGASVTYDSAAAVIAAIKSGNSKVMRSLFSCRIDEQHASHIMSLLPEISTNLSPSEKLAVISTLVERGACGYALHPCLVDAVQRNDEAIAEYLISKHASVDYDNAQALRCAISSVSLPLFKLLLNGRPSPKTLEQCFSSLEAAPPKPRLAMATGLLAAGAKGEEVENALVRAVMSDFTMEKEPLIYEFVRHGIDVNVCQGKCFRESSRTGDVGVLNILLKGIPSPASLSQGIIPALNLPNSDLRYTVVDLLVSAGARGPLVDEGLLYVVNDKPVDMPLLELLLNKGIADVNTNCGKPIEIATRQGNSDLLRLLLSYNPSHASLNLAFPLALNLQDCSLQYTICHRLLAAGVKGETLDSGLLVAQRLSSCHPSLVELLLKYGANVNFRNGAAVQKAIQKSDEKQLELLVSQTPSTETLSVGLDLLLQMDTGAKYQMAATLLEAGRGRMPEYMSKLLADAVLLRSDVSFVKLILGFGASVDYQHGQAIRSSIENRSFDILVLLLGQGASNATLEAAFISSWGLKGAERFQYTSKILETGYEGSHLDIALSEAVQEHPCDIEILKLLLKHGASVHYSDSFPLSCAVMSMNAVMSELLLEAVSERDAVSYVFGQLTSAGNTWLSPSGLVIIQQLLENGASGGVIDAALATAVEHFGVIREATESVDLFIRYGANADYQDGRALKLAVAKGSPVLVRRLLGSVQSAKNLPAAFSAIFSTNLPEDITLELIEIFTEIPGGIPDLNGATFDADGALQEPVTFAALRKWPRGTKILEALLKADVLVDQTIPYVIDSTHGYEQVSLLLWTLLQPQQKISPYVIDCLLKNGANPNFQSTGSHQTPLLIATMERTPNMVLTLIEHGADVSTCDTYGRTPLLYASKRGQVATMRHLLNANASVDDGSLHEAARELRSDAVKLLIEYGHDPNFPSMAHDGRSALAELCLMSPADSPTVFGKLRQTIDALVAGKADLTSDRGGKPLLMHALDNPTGCLNVTKALLASGLWRRINDEKNLYIQDSFVFSPTMYITKNLQKSSKEYAPDLVHILRANGCKDVFYKQDGPQPPDMVGAPPDILEEDRRRKARERRLQEQDEEHQLALKRERDAAEQQQLVMKQTHSLRLQQDREVAENRDAVTTNSAMLQLRLEADAAAQRQRFAEQARGADLQQQRALNQLRLEAAKEEGRMQIENQKSAAAIQQGVFDARVNSESRRLRELEAGNERQYTRDMELLTCQERLMAERKAMMGGANENGFAAVTGGGAQKKIGYGDMSPD</sequence>
<accession>A0A2B7XJV0</accession>
<evidence type="ECO:0000256" key="3">
    <source>
        <dbReference type="PROSITE-ProRule" id="PRU00023"/>
    </source>
</evidence>
<proteinExistence type="predicted"/>
<dbReference type="PROSITE" id="PS50088">
    <property type="entry name" value="ANK_REPEAT"/>
    <property type="match status" value="2"/>
</dbReference>
<dbReference type="InterPro" id="IPR051165">
    <property type="entry name" value="Multifunctional_ANK_Repeat"/>
</dbReference>
<dbReference type="EMBL" id="PDNB01000094">
    <property type="protein sequence ID" value="PGH09190.1"/>
    <property type="molecule type" value="Genomic_DNA"/>
</dbReference>
<dbReference type="PROSITE" id="PS50297">
    <property type="entry name" value="ANK_REP_REGION"/>
    <property type="match status" value="2"/>
</dbReference>
<evidence type="ECO:0000313" key="6">
    <source>
        <dbReference type="Proteomes" id="UP000223968"/>
    </source>
</evidence>
<keyword evidence="2 3" id="KW-0040">ANK repeat</keyword>
<dbReference type="InterPro" id="IPR002110">
    <property type="entry name" value="Ankyrin_rpt"/>
</dbReference>
<reference evidence="5 6" key="1">
    <citation type="submission" date="2017-10" db="EMBL/GenBank/DDBJ databases">
        <title>Comparative genomics in systemic dimorphic fungi from Ajellomycetaceae.</title>
        <authorList>
            <person name="Munoz J.F."/>
            <person name="Mcewen J.G."/>
            <person name="Clay O.K."/>
            <person name="Cuomo C.A."/>
        </authorList>
    </citation>
    <scope>NUCLEOTIDE SEQUENCE [LARGE SCALE GENOMIC DNA]</scope>
    <source>
        <strain evidence="5 6">UAMH5409</strain>
    </source>
</reference>
<comment type="caution">
    <text evidence="5">The sequence shown here is derived from an EMBL/GenBank/DDBJ whole genome shotgun (WGS) entry which is preliminary data.</text>
</comment>
<keyword evidence="1" id="KW-0677">Repeat</keyword>
<evidence type="ECO:0000256" key="1">
    <source>
        <dbReference type="ARBA" id="ARBA00022737"/>
    </source>
</evidence>
<protein>
    <submittedName>
        <fullName evidence="5">Uncharacterized protein</fullName>
    </submittedName>
</protein>
<name>A0A2B7XJV0_9EURO</name>
<feature type="region of interest" description="Disordered" evidence="4">
    <location>
        <begin position="1567"/>
        <end position="1590"/>
    </location>
</feature>
<feature type="repeat" description="ANK" evidence="3">
    <location>
        <begin position="1158"/>
        <end position="1190"/>
    </location>
</feature>
<feature type="repeat" description="ANK" evidence="3">
    <location>
        <begin position="1191"/>
        <end position="1223"/>
    </location>
</feature>
<dbReference type="OrthoDB" id="3182339at2759"/>
<evidence type="ECO:0000256" key="2">
    <source>
        <dbReference type="ARBA" id="ARBA00023043"/>
    </source>
</evidence>
<dbReference type="PANTHER" id="PTHR24123:SF33">
    <property type="entry name" value="PROTEIN HOS4"/>
    <property type="match status" value="1"/>
</dbReference>
<organism evidence="5 6">
    <name type="scientific">Helicocarpus griseus UAMH5409</name>
    <dbReference type="NCBI Taxonomy" id="1447875"/>
    <lineage>
        <taxon>Eukaryota</taxon>
        <taxon>Fungi</taxon>
        <taxon>Dikarya</taxon>
        <taxon>Ascomycota</taxon>
        <taxon>Pezizomycotina</taxon>
        <taxon>Eurotiomycetes</taxon>
        <taxon>Eurotiomycetidae</taxon>
        <taxon>Onygenales</taxon>
        <taxon>Ajellomycetaceae</taxon>
        <taxon>Helicocarpus</taxon>
    </lineage>
</organism>
<dbReference type="STRING" id="1447875.A0A2B7XJV0"/>